<dbReference type="RefSeq" id="WP_283753243.1">
    <property type="nucleotide sequence ID" value="NZ_JAQOSP010000062.1"/>
</dbReference>
<keyword evidence="6 8" id="KW-0456">Lyase</keyword>
<keyword evidence="9" id="KW-1185">Reference proteome</keyword>
<dbReference type="PANTHER" id="PTHR43466:SF1">
    <property type="entry name" value="2-OXO-4-HYDROXY-4-CARBOXY-5-UREIDOIMIDAZOLINE DECARBOXYLASE-RELATED"/>
    <property type="match status" value="1"/>
</dbReference>
<accession>A0ABT7ARF1</accession>
<gene>
    <name evidence="8" type="primary">uraD</name>
    <name evidence="8" type="ORF">PMG71_08610</name>
</gene>
<dbReference type="Pfam" id="PF09349">
    <property type="entry name" value="OHCU_decarbox"/>
    <property type="match status" value="1"/>
</dbReference>
<organism evidence="8 9">
    <name type="scientific">Roseofilum acuticapitatum BLCC-M154</name>
    <dbReference type="NCBI Taxonomy" id="3022444"/>
    <lineage>
        <taxon>Bacteria</taxon>
        <taxon>Bacillati</taxon>
        <taxon>Cyanobacteriota</taxon>
        <taxon>Cyanophyceae</taxon>
        <taxon>Desertifilales</taxon>
        <taxon>Desertifilaceae</taxon>
        <taxon>Roseofilum</taxon>
        <taxon>Roseofilum acuticapitatum</taxon>
    </lineage>
</organism>
<evidence type="ECO:0000256" key="2">
    <source>
        <dbReference type="ARBA" id="ARBA00004754"/>
    </source>
</evidence>
<keyword evidence="5" id="KW-0210">Decarboxylase</keyword>
<dbReference type="InterPro" id="IPR036778">
    <property type="entry name" value="OHCU_decarboxylase_sf"/>
</dbReference>
<evidence type="ECO:0000256" key="6">
    <source>
        <dbReference type="ARBA" id="ARBA00023239"/>
    </source>
</evidence>
<protein>
    <recommendedName>
        <fullName evidence="3">2-oxo-4-hydroxy-4-carboxy-5-ureidoimidazoline decarboxylase</fullName>
        <ecNumber evidence="3">4.1.1.97</ecNumber>
    </recommendedName>
</protein>
<sequence length="176" mass="20244">MTYTIAQINQMSLNDFVQALGSVFEDTPTIAAQTWHKRPFRDREHLYQGLISQMLELSDEEKMALMRSHPDLGSRLKMAPDSIAEQAGAGLDRLSPQEYDRFMALNQAYKQKFGFPFIMAVKGQTKEAILTAFEARLNHDFQVERERALEEIAKIVQFRLGDRLIDYSTLRGNEVQ</sequence>
<evidence type="ECO:0000313" key="9">
    <source>
        <dbReference type="Proteomes" id="UP001235303"/>
    </source>
</evidence>
<keyword evidence="4" id="KW-0659">Purine metabolism</keyword>
<dbReference type="EMBL" id="JAQOSP010000062">
    <property type="protein sequence ID" value="MDJ1169485.1"/>
    <property type="molecule type" value="Genomic_DNA"/>
</dbReference>
<dbReference type="EC" id="4.1.1.97" evidence="3"/>
<dbReference type="InterPro" id="IPR017580">
    <property type="entry name" value="OHCU_decarboxylase-1"/>
</dbReference>
<name>A0ABT7ARF1_9CYAN</name>
<evidence type="ECO:0000259" key="7">
    <source>
        <dbReference type="Pfam" id="PF09349"/>
    </source>
</evidence>
<comment type="pathway">
    <text evidence="2">Purine metabolism; urate degradation; (S)-allantoin from urate: step 3/3.</text>
</comment>
<dbReference type="Gene3D" id="1.10.3330.10">
    <property type="entry name" value="Oxo-4-hydroxy-4-carboxy-5-ureidoimidazoline decarboxylase"/>
    <property type="match status" value="1"/>
</dbReference>
<dbReference type="SUPFAM" id="SSF158694">
    <property type="entry name" value="UraD-Like"/>
    <property type="match status" value="1"/>
</dbReference>
<dbReference type="PANTHER" id="PTHR43466">
    <property type="entry name" value="2-OXO-4-HYDROXY-4-CARBOXY-5-UREIDOIMIDAZOLINE DECARBOXYLASE-RELATED"/>
    <property type="match status" value="1"/>
</dbReference>
<dbReference type="NCBIfam" id="TIGR03164">
    <property type="entry name" value="UHCUDC"/>
    <property type="match status" value="1"/>
</dbReference>
<evidence type="ECO:0000256" key="3">
    <source>
        <dbReference type="ARBA" id="ARBA00012257"/>
    </source>
</evidence>
<dbReference type="GO" id="GO:0051997">
    <property type="term" value="F:2-oxo-4-hydroxy-4-carboxy-5-ureidoimidazoline decarboxylase activity"/>
    <property type="evidence" value="ECO:0007669"/>
    <property type="project" value="UniProtKB-EC"/>
</dbReference>
<evidence type="ECO:0000256" key="1">
    <source>
        <dbReference type="ARBA" id="ARBA00001163"/>
    </source>
</evidence>
<dbReference type="Proteomes" id="UP001235303">
    <property type="component" value="Unassembled WGS sequence"/>
</dbReference>
<reference evidence="8 9" key="1">
    <citation type="submission" date="2023-01" db="EMBL/GenBank/DDBJ databases">
        <title>Novel diversity within Roseofilum (Cyanobacteria; Desertifilaceae) from marine benthic mats with descriptions of four novel species.</title>
        <authorList>
            <person name="Wang Y."/>
            <person name="Berthold D.E."/>
            <person name="Hu J."/>
            <person name="Lefler F.W."/>
            <person name="Laughinghouse H.D. IV."/>
        </authorList>
    </citation>
    <scope>NUCLEOTIDE SEQUENCE [LARGE SCALE GENOMIC DNA]</scope>
    <source>
        <strain evidence="8 9">BLCC-M154</strain>
    </source>
</reference>
<proteinExistence type="predicted"/>
<evidence type="ECO:0000256" key="5">
    <source>
        <dbReference type="ARBA" id="ARBA00022793"/>
    </source>
</evidence>
<comment type="caution">
    <text evidence="8">The sequence shown here is derived from an EMBL/GenBank/DDBJ whole genome shotgun (WGS) entry which is preliminary data.</text>
</comment>
<feature type="domain" description="Oxo-4-hydroxy-4-carboxy-5-ureidoimidazoline decarboxylase" evidence="7">
    <location>
        <begin position="9"/>
        <end position="160"/>
    </location>
</feature>
<evidence type="ECO:0000256" key="4">
    <source>
        <dbReference type="ARBA" id="ARBA00022631"/>
    </source>
</evidence>
<dbReference type="InterPro" id="IPR018020">
    <property type="entry name" value="OHCU_decarboxylase"/>
</dbReference>
<comment type="catalytic activity">
    <reaction evidence="1">
        <text>5-hydroxy-2-oxo-4-ureido-2,5-dihydro-1H-imidazole-5-carboxylate + H(+) = (S)-allantoin + CO2</text>
        <dbReference type="Rhea" id="RHEA:26301"/>
        <dbReference type="ChEBI" id="CHEBI:15378"/>
        <dbReference type="ChEBI" id="CHEBI:15678"/>
        <dbReference type="ChEBI" id="CHEBI:16526"/>
        <dbReference type="ChEBI" id="CHEBI:58639"/>
        <dbReference type="EC" id="4.1.1.97"/>
    </reaction>
</comment>
<evidence type="ECO:0000313" key="8">
    <source>
        <dbReference type="EMBL" id="MDJ1169485.1"/>
    </source>
</evidence>